<name>A0A1B0CWL0_LUTLO</name>
<dbReference type="EMBL" id="AJWK01032622">
    <property type="status" value="NOT_ANNOTATED_CDS"/>
    <property type="molecule type" value="Genomic_DNA"/>
</dbReference>
<dbReference type="InterPro" id="IPR008949">
    <property type="entry name" value="Isoprenoid_synthase_dom_sf"/>
</dbReference>
<comment type="similarity">
    <text evidence="6">Belongs to the FPP/GGPP synthase family.</text>
</comment>
<dbReference type="InterPro" id="IPR000092">
    <property type="entry name" value="Polyprenyl_synt"/>
</dbReference>
<proteinExistence type="inferred from homology"/>
<dbReference type="VEuPathDB" id="VectorBase:LLOJ009394"/>
<dbReference type="GO" id="GO:0045337">
    <property type="term" value="P:farnesyl diphosphate biosynthetic process"/>
    <property type="evidence" value="ECO:0007669"/>
    <property type="project" value="TreeGrafter"/>
</dbReference>
<dbReference type="EMBL" id="AJWK01032624">
    <property type="status" value="NOT_ANNOTATED_CDS"/>
    <property type="molecule type" value="Genomic_DNA"/>
</dbReference>
<evidence type="ECO:0000256" key="5">
    <source>
        <dbReference type="ARBA" id="ARBA00033740"/>
    </source>
</evidence>
<evidence type="ECO:0000313" key="8">
    <source>
        <dbReference type="EnsemblMetazoa" id="LLOJ009394-PA"/>
    </source>
</evidence>
<evidence type="ECO:0000256" key="1">
    <source>
        <dbReference type="ARBA" id="ARBA00001946"/>
    </source>
</evidence>
<dbReference type="GO" id="GO:0004161">
    <property type="term" value="F:dimethylallyltranstransferase activity"/>
    <property type="evidence" value="ECO:0007669"/>
    <property type="project" value="TreeGrafter"/>
</dbReference>
<comment type="pathway">
    <text evidence="5">Pheromone biosynthesis.</text>
</comment>
<reference evidence="8" key="3">
    <citation type="submission" date="2020-05" db="UniProtKB">
        <authorList>
            <consortium name="EnsemblMetazoa"/>
        </authorList>
    </citation>
    <scope>IDENTIFICATION</scope>
    <source>
        <strain evidence="8">Jacobina</strain>
    </source>
</reference>
<dbReference type="PANTHER" id="PTHR11525">
    <property type="entry name" value="FARNESYL-PYROPHOSPHATE SYNTHETASE"/>
    <property type="match status" value="1"/>
</dbReference>
<dbReference type="SUPFAM" id="SSF48576">
    <property type="entry name" value="Terpenoid synthases"/>
    <property type="match status" value="2"/>
</dbReference>
<evidence type="ECO:0000313" key="7">
    <source>
        <dbReference type="EMBL" id="MBC1175543.1"/>
    </source>
</evidence>
<evidence type="ECO:0000256" key="6">
    <source>
        <dbReference type="RuleBase" id="RU004466"/>
    </source>
</evidence>
<dbReference type="VEuPathDB" id="VectorBase:LLONM1_005958"/>
<organism evidence="8 9">
    <name type="scientific">Lutzomyia longipalpis</name>
    <name type="common">Sand fly</name>
    <dbReference type="NCBI Taxonomy" id="7200"/>
    <lineage>
        <taxon>Eukaryota</taxon>
        <taxon>Metazoa</taxon>
        <taxon>Ecdysozoa</taxon>
        <taxon>Arthropoda</taxon>
        <taxon>Hexapoda</taxon>
        <taxon>Insecta</taxon>
        <taxon>Pterygota</taxon>
        <taxon>Neoptera</taxon>
        <taxon>Endopterygota</taxon>
        <taxon>Diptera</taxon>
        <taxon>Nematocera</taxon>
        <taxon>Psychodoidea</taxon>
        <taxon>Psychodidae</taxon>
        <taxon>Lutzomyia</taxon>
        <taxon>Lutzomyia</taxon>
    </lineage>
</organism>
<dbReference type="GO" id="GO:0004337">
    <property type="term" value="F:(2E,6E)-farnesyl diphosphate synthase activity"/>
    <property type="evidence" value="ECO:0007669"/>
    <property type="project" value="TreeGrafter"/>
</dbReference>
<dbReference type="Gene3D" id="1.10.600.10">
    <property type="entry name" value="Farnesyl Diphosphate Synthase"/>
    <property type="match status" value="3"/>
</dbReference>
<dbReference type="Proteomes" id="UP000092461">
    <property type="component" value="Unassembled WGS sequence"/>
</dbReference>
<dbReference type="AlphaFoldDB" id="A0A1B0CWL0"/>
<dbReference type="EMBL" id="GITU01006840">
    <property type="protein sequence ID" value="MBC1175543.1"/>
    <property type="molecule type" value="Transcribed_RNA"/>
</dbReference>
<dbReference type="Pfam" id="PF00348">
    <property type="entry name" value="polyprenyl_synt"/>
    <property type="match status" value="2"/>
</dbReference>
<keyword evidence="4" id="KW-0460">Magnesium</keyword>
<evidence type="ECO:0000256" key="4">
    <source>
        <dbReference type="ARBA" id="ARBA00022842"/>
    </source>
</evidence>
<dbReference type="PANTHER" id="PTHR11525:SF0">
    <property type="entry name" value="FARNESYL PYROPHOSPHATE SYNTHASE"/>
    <property type="match status" value="1"/>
</dbReference>
<dbReference type="InterPro" id="IPR039702">
    <property type="entry name" value="FPS1-like"/>
</dbReference>
<keyword evidence="3" id="KW-0479">Metal-binding</keyword>
<evidence type="ECO:0000256" key="2">
    <source>
        <dbReference type="ARBA" id="ARBA00022679"/>
    </source>
</evidence>
<evidence type="ECO:0000256" key="3">
    <source>
        <dbReference type="ARBA" id="ARBA00022723"/>
    </source>
</evidence>
<keyword evidence="9" id="KW-1185">Reference proteome</keyword>
<keyword evidence="2 6" id="KW-0808">Transferase</keyword>
<accession>A0A1B0CWL0</accession>
<dbReference type="GO" id="GO:0042811">
    <property type="term" value="P:pheromone biosynthetic process"/>
    <property type="evidence" value="ECO:0007669"/>
    <property type="project" value="UniProtKB-ARBA"/>
</dbReference>
<dbReference type="EMBL" id="AJWK01032623">
    <property type="status" value="NOT_ANNOTATED_CDS"/>
    <property type="molecule type" value="Genomic_DNA"/>
</dbReference>
<protein>
    <submittedName>
        <fullName evidence="7">Putative polyprenyl synthetase</fullName>
    </submittedName>
</protein>
<reference evidence="7" key="2">
    <citation type="journal article" date="2020" name="BMC">
        <title>Leishmania infection induces a limited differential gene expression in the sand fly midgut.</title>
        <authorList>
            <person name="Coutinho-Abreu I.V."/>
            <person name="Serafim T.D."/>
            <person name="Meneses C."/>
            <person name="Kamhawi S."/>
            <person name="Oliveira F."/>
            <person name="Valenzuela J.G."/>
        </authorList>
    </citation>
    <scope>NUCLEOTIDE SEQUENCE</scope>
    <source>
        <strain evidence="7">Jacobina</strain>
        <tissue evidence="7">Midgut</tissue>
    </source>
</reference>
<comment type="cofactor">
    <cofactor evidence="1">
        <name>Mg(2+)</name>
        <dbReference type="ChEBI" id="CHEBI:18420"/>
    </cofactor>
</comment>
<reference evidence="9" key="1">
    <citation type="submission" date="2012-05" db="EMBL/GenBank/DDBJ databases">
        <title>Whole Genome Assembly of Lutzomyia longipalpis.</title>
        <authorList>
            <person name="Richards S."/>
            <person name="Qu C."/>
            <person name="Dillon R."/>
            <person name="Worley K."/>
            <person name="Scherer S."/>
            <person name="Batterton M."/>
            <person name="Taylor A."/>
            <person name="Hawes A."/>
            <person name="Hernandez B."/>
            <person name="Kovar C."/>
            <person name="Mandapat C."/>
            <person name="Pham C."/>
            <person name="Qu C."/>
            <person name="Jing C."/>
            <person name="Bess C."/>
            <person name="Bandaranaike D."/>
            <person name="Ngo D."/>
            <person name="Ongeri F."/>
            <person name="Arias F."/>
            <person name="Lara F."/>
            <person name="Weissenberger G."/>
            <person name="Kamau G."/>
            <person name="Han H."/>
            <person name="Shen H."/>
            <person name="Dinh H."/>
            <person name="Khalil I."/>
            <person name="Jones J."/>
            <person name="Shafer J."/>
            <person name="Jayaseelan J."/>
            <person name="Quiroz J."/>
            <person name="Blankenburg K."/>
            <person name="Nguyen L."/>
            <person name="Jackson L."/>
            <person name="Francisco L."/>
            <person name="Tang L.-Y."/>
            <person name="Pu L.-L."/>
            <person name="Perales L."/>
            <person name="Lorensuhewa L."/>
            <person name="Munidasa M."/>
            <person name="Coyle M."/>
            <person name="Taylor M."/>
            <person name="Puazo M."/>
            <person name="Firestine M."/>
            <person name="Scheel M."/>
            <person name="Javaid M."/>
            <person name="Wang M."/>
            <person name="Li M."/>
            <person name="Tabassum N."/>
            <person name="Saada N."/>
            <person name="Osuji N."/>
            <person name="Aqrawi P."/>
            <person name="Fu Q."/>
            <person name="Thornton R."/>
            <person name="Raj R."/>
            <person name="Goodspeed R."/>
            <person name="Mata R."/>
            <person name="Najjar R."/>
            <person name="Gubbala S."/>
            <person name="Lee S."/>
            <person name="Denson S."/>
            <person name="Patil S."/>
            <person name="Macmil S."/>
            <person name="Qi S."/>
            <person name="Matskevitch T."/>
            <person name="Palculict T."/>
            <person name="Mathew T."/>
            <person name="Vee V."/>
            <person name="Velamala V."/>
            <person name="Korchina V."/>
            <person name="Cai W."/>
            <person name="Liu W."/>
            <person name="Dai W."/>
            <person name="Zou X."/>
            <person name="Zhu Y."/>
            <person name="Zhang Y."/>
            <person name="Wu Y.-Q."/>
            <person name="Xin Y."/>
            <person name="Nazarath L."/>
            <person name="Kovar C."/>
            <person name="Han Y."/>
            <person name="Muzny D."/>
            <person name="Gibbs R."/>
        </authorList>
    </citation>
    <scope>NUCLEOTIDE SEQUENCE [LARGE SCALE GENOMIC DNA]</scope>
    <source>
        <strain evidence="9">Jacobina</strain>
    </source>
</reference>
<evidence type="ECO:0000313" key="9">
    <source>
        <dbReference type="Proteomes" id="UP000092461"/>
    </source>
</evidence>
<sequence>MATPNDSTVFRNPKDFSGKMPDDVWLSKAKQEQFSSYFSDIIDELAAKAASFSPLDNGKRIRRILEHVIPGGNNFPGVMIAETYKILTPQHKRTPENLKLAYYLGWCYEVVMESFNLADDIFDESQTRRDRICWYQLPDVGPRAVNDTLMIEIAAGYTDLHALKEAKSIITDINYLYTIQNDFYDCFGDPKVMGKVTSDITKGRCRWPAVVAMKLANPEQKEIMKSNYGREDPESYYLGWCYEVVMESFNLADDIFDEGQTRRDRICWYQLPDVGPRAVNDTLMIEIAGYYLLRKYFGNLECYTRLLKLINEFTFQVCIGQNLDVDVSKDLDKLTFDTYREIIGTTTLYVVGYNPIALGMTLAGYTDLHVLKEAKSIIADINYFYIIQNDFYDSFGDP</sequence>
<dbReference type="GO" id="GO:0005737">
    <property type="term" value="C:cytoplasm"/>
    <property type="evidence" value="ECO:0007669"/>
    <property type="project" value="TreeGrafter"/>
</dbReference>
<dbReference type="EnsemblMetazoa" id="LLOJ009394-RA">
    <property type="protein sequence ID" value="LLOJ009394-PA"/>
    <property type="gene ID" value="LLOJ009394"/>
</dbReference>
<dbReference type="GO" id="GO:0046872">
    <property type="term" value="F:metal ion binding"/>
    <property type="evidence" value="ECO:0007669"/>
    <property type="project" value="UniProtKB-KW"/>
</dbReference>